<name>A0A8S1XQL2_PAROT</name>
<sequence>MFNTQKAQNCQLHKSQIYIGFCISNNCPSNFFYCQKCLEQDHRGHIESCKEFGQITKDFTNFIKEKKSHLDKAKEKQIQLQQLGRYQIDAYEKQIDELRNIQRNFSKKKPRSLSNQEIKILKQQYCPDGQIDDLNEVTQMEQLIQSLELMKEDCLKNGRYKLIKNIKNCLSIGGYWCVQIIIISMILLYFFLFLAIIMPWMNYESEEQLRYQQAIENQSFLESFRDQTQYFTIANDLYLKGNYSQAIIYYNKAIHLQQDNASIYFYNGNALAKLYYFELAVQNYNRALKINSDNDVIYMNKGYALTQLKLFNQAIDCYDVAIKINFLNDEAYYNKGKVLHQVKRYREAIESFNIAIHIKSNNQHYYYSKGLTLHKLKEYHQAIESYDCALQISINQEILKNKNNSLLNLDKIDKPQELKKDTLFEIRN</sequence>
<evidence type="ECO:0000256" key="1">
    <source>
        <dbReference type="ARBA" id="ARBA00022737"/>
    </source>
</evidence>
<reference evidence="6" key="1">
    <citation type="submission" date="2021-01" db="EMBL/GenBank/DDBJ databases">
        <authorList>
            <consortium name="Genoscope - CEA"/>
            <person name="William W."/>
        </authorList>
    </citation>
    <scope>NUCLEOTIDE SEQUENCE</scope>
</reference>
<gene>
    <name evidence="6" type="ORF">POCTA_138.1.T1300011</name>
</gene>
<evidence type="ECO:0000256" key="5">
    <source>
        <dbReference type="SAM" id="Phobius"/>
    </source>
</evidence>
<dbReference type="Pfam" id="PF13432">
    <property type="entry name" value="TPR_16"/>
    <property type="match status" value="1"/>
</dbReference>
<evidence type="ECO:0000313" key="6">
    <source>
        <dbReference type="EMBL" id="CAD8203425.1"/>
    </source>
</evidence>
<dbReference type="PROSITE" id="PS50005">
    <property type="entry name" value="TPR"/>
    <property type="match status" value="4"/>
</dbReference>
<organism evidence="6 7">
    <name type="scientific">Paramecium octaurelia</name>
    <dbReference type="NCBI Taxonomy" id="43137"/>
    <lineage>
        <taxon>Eukaryota</taxon>
        <taxon>Sar</taxon>
        <taxon>Alveolata</taxon>
        <taxon>Ciliophora</taxon>
        <taxon>Intramacronucleata</taxon>
        <taxon>Oligohymenophorea</taxon>
        <taxon>Peniculida</taxon>
        <taxon>Parameciidae</taxon>
        <taxon>Paramecium</taxon>
    </lineage>
</organism>
<evidence type="ECO:0000313" key="7">
    <source>
        <dbReference type="Proteomes" id="UP000683925"/>
    </source>
</evidence>
<feature type="repeat" description="TPR" evidence="3">
    <location>
        <begin position="363"/>
        <end position="396"/>
    </location>
</feature>
<feature type="repeat" description="TPR" evidence="3">
    <location>
        <begin position="329"/>
        <end position="362"/>
    </location>
</feature>
<dbReference type="AlphaFoldDB" id="A0A8S1XQL2"/>
<dbReference type="Pfam" id="PF13181">
    <property type="entry name" value="TPR_8"/>
    <property type="match status" value="3"/>
</dbReference>
<dbReference type="InterPro" id="IPR019734">
    <property type="entry name" value="TPR_rpt"/>
</dbReference>
<dbReference type="SMART" id="SM00028">
    <property type="entry name" value="TPR"/>
    <property type="match status" value="5"/>
</dbReference>
<feature type="transmembrane region" description="Helical" evidence="5">
    <location>
        <begin position="173"/>
        <end position="200"/>
    </location>
</feature>
<dbReference type="OrthoDB" id="1658288at2759"/>
<protein>
    <recommendedName>
        <fullName evidence="8">Tetratricopeptide repeat protein</fullName>
    </recommendedName>
</protein>
<dbReference type="EMBL" id="CAJJDP010000130">
    <property type="protein sequence ID" value="CAD8203425.1"/>
    <property type="molecule type" value="Genomic_DNA"/>
</dbReference>
<comment type="caution">
    <text evidence="6">The sequence shown here is derived from an EMBL/GenBank/DDBJ whole genome shotgun (WGS) entry which is preliminary data.</text>
</comment>
<dbReference type="PANTHER" id="PTHR44943">
    <property type="entry name" value="CELLULOSE SYNTHASE OPERON PROTEIN C"/>
    <property type="match status" value="1"/>
</dbReference>
<feature type="coiled-coil region" evidence="4">
    <location>
        <begin position="63"/>
        <end position="108"/>
    </location>
</feature>
<feature type="repeat" description="TPR" evidence="3">
    <location>
        <begin position="227"/>
        <end position="260"/>
    </location>
</feature>
<keyword evidence="5" id="KW-0812">Transmembrane</keyword>
<evidence type="ECO:0000256" key="3">
    <source>
        <dbReference type="PROSITE-ProRule" id="PRU00339"/>
    </source>
</evidence>
<keyword evidence="2 3" id="KW-0802">TPR repeat</keyword>
<keyword evidence="7" id="KW-1185">Reference proteome</keyword>
<evidence type="ECO:0000256" key="2">
    <source>
        <dbReference type="ARBA" id="ARBA00022803"/>
    </source>
</evidence>
<keyword evidence="5" id="KW-0472">Membrane</keyword>
<keyword evidence="4" id="KW-0175">Coiled coil</keyword>
<dbReference type="PANTHER" id="PTHR44943:SF4">
    <property type="entry name" value="TPR REPEAT-CONTAINING PROTEIN MJ0798"/>
    <property type="match status" value="1"/>
</dbReference>
<accession>A0A8S1XQL2</accession>
<evidence type="ECO:0000256" key="4">
    <source>
        <dbReference type="SAM" id="Coils"/>
    </source>
</evidence>
<feature type="repeat" description="TPR" evidence="3">
    <location>
        <begin position="261"/>
        <end position="294"/>
    </location>
</feature>
<evidence type="ECO:0008006" key="8">
    <source>
        <dbReference type="Google" id="ProtNLM"/>
    </source>
</evidence>
<keyword evidence="1" id="KW-0677">Repeat</keyword>
<dbReference type="Proteomes" id="UP000683925">
    <property type="component" value="Unassembled WGS sequence"/>
</dbReference>
<dbReference type="InterPro" id="IPR051685">
    <property type="entry name" value="Ycf3/AcsC/BcsC/TPR_MFPF"/>
</dbReference>
<proteinExistence type="predicted"/>
<keyword evidence="5" id="KW-1133">Transmembrane helix</keyword>